<gene>
    <name evidence="1" type="ORF">RDI58_027215</name>
</gene>
<proteinExistence type="predicted"/>
<dbReference type="Proteomes" id="UP001371456">
    <property type="component" value="Unassembled WGS sequence"/>
</dbReference>
<reference evidence="1 2" key="1">
    <citation type="submission" date="2024-02" db="EMBL/GenBank/DDBJ databases">
        <title>de novo genome assembly of Solanum bulbocastanum strain 11H21.</title>
        <authorList>
            <person name="Hosaka A.J."/>
        </authorList>
    </citation>
    <scope>NUCLEOTIDE SEQUENCE [LARGE SCALE GENOMIC DNA]</scope>
    <source>
        <tissue evidence="1">Young leaves</tissue>
    </source>
</reference>
<name>A0AAN8Y1X2_SOLBU</name>
<dbReference type="EMBL" id="JBANQN010000011">
    <property type="protein sequence ID" value="KAK6776214.1"/>
    <property type="molecule type" value="Genomic_DNA"/>
</dbReference>
<evidence type="ECO:0000313" key="2">
    <source>
        <dbReference type="Proteomes" id="UP001371456"/>
    </source>
</evidence>
<protein>
    <submittedName>
        <fullName evidence="1">Uncharacterized protein</fullName>
    </submittedName>
</protein>
<keyword evidence="2" id="KW-1185">Reference proteome</keyword>
<sequence>MARKLADRQKKLVMECTFYQSSLRYVLVLVPSDPLA</sequence>
<organism evidence="1 2">
    <name type="scientific">Solanum bulbocastanum</name>
    <name type="common">Wild potato</name>
    <dbReference type="NCBI Taxonomy" id="147425"/>
    <lineage>
        <taxon>Eukaryota</taxon>
        <taxon>Viridiplantae</taxon>
        <taxon>Streptophyta</taxon>
        <taxon>Embryophyta</taxon>
        <taxon>Tracheophyta</taxon>
        <taxon>Spermatophyta</taxon>
        <taxon>Magnoliopsida</taxon>
        <taxon>eudicotyledons</taxon>
        <taxon>Gunneridae</taxon>
        <taxon>Pentapetalae</taxon>
        <taxon>asterids</taxon>
        <taxon>lamiids</taxon>
        <taxon>Solanales</taxon>
        <taxon>Solanaceae</taxon>
        <taxon>Solanoideae</taxon>
        <taxon>Solaneae</taxon>
        <taxon>Solanum</taxon>
    </lineage>
</organism>
<evidence type="ECO:0000313" key="1">
    <source>
        <dbReference type="EMBL" id="KAK6776214.1"/>
    </source>
</evidence>
<comment type="caution">
    <text evidence="1">The sequence shown here is derived from an EMBL/GenBank/DDBJ whole genome shotgun (WGS) entry which is preliminary data.</text>
</comment>
<dbReference type="AlphaFoldDB" id="A0AAN8Y1X2"/>
<accession>A0AAN8Y1X2</accession>